<dbReference type="STRING" id="457427.SSOG_08096"/>
<organism evidence="7 8">
    <name type="scientific">Streptomyces himastatinicus ATCC 53653</name>
    <dbReference type="NCBI Taxonomy" id="457427"/>
    <lineage>
        <taxon>Bacteria</taxon>
        <taxon>Bacillati</taxon>
        <taxon>Actinomycetota</taxon>
        <taxon>Actinomycetes</taxon>
        <taxon>Kitasatosporales</taxon>
        <taxon>Streptomycetaceae</taxon>
        <taxon>Streptomyces</taxon>
        <taxon>Streptomyces violaceusniger group</taxon>
    </lineage>
</organism>
<evidence type="ECO:0000313" key="8">
    <source>
        <dbReference type="Proteomes" id="UP000003963"/>
    </source>
</evidence>
<evidence type="ECO:0000259" key="5">
    <source>
        <dbReference type="PROSITE" id="PS51077"/>
    </source>
</evidence>
<dbReference type="InterPro" id="IPR014757">
    <property type="entry name" value="Tscrpt_reg_IclR_C"/>
</dbReference>
<dbReference type="InterPro" id="IPR029016">
    <property type="entry name" value="GAF-like_dom_sf"/>
</dbReference>
<evidence type="ECO:0000259" key="6">
    <source>
        <dbReference type="PROSITE" id="PS51078"/>
    </source>
</evidence>
<dbReference type="GO" id="GO:0003677">
    <property type="term" value="F:DNA binding"/>
    <property type="evidence" value="ECO:0007669"/>
    <property type="project" value="UniProtKB-KW"/>
</dbReference>
<dbReference type="InterPro" id="IPR005471">
    <property type="entry name" value="Tscrpt_reg_IclR_N"/>
</dbReference>
<feature type="region of interest" description="Disordered" evidence="4">
    <location>
        <begin position="1"/>
        <end position="73"/>
    </location>
</feature>
<proteinExistence type="predicted"/>
<keyword evidence="8" id="KW-1185">Reference proteome</keyword>
<evidence type="ECO:0000256" key="4">
    <source>
        <dbReference type="SAM" id="MobiDB-lite"/>
    </source>
</evidence>
<feature type="domain" description="HTH iclR-type" evidence="5">
    <location>
        <begin position="73"/>
        <end position="133"/>
    </location>
</feature>
<accession>D9WTI8</accession>
<dbReference type="EMBL" id="GG657754">
    <property type="protein sequence ID" value="EFL28382.1"/>
    <property type="molecule type" value="Genomic_DNA"/>
</dbReference>
<dbReference type="PANTHER" id="PTHR30136">
    <property type="entry name" value="HELIX-TURN-HELIX TRANSCRIPTIONAL REGULATOR, ICLR FAMILY"/>
    <property type="match status" value="1"/>
</dbReference>
<gene>
    <name evidence="7" type="ORF">SSOG_08096</name>
</gene>
<dbReference type="PROSITE" id="PS51077">
    <property type="entry name" value="HTH_ICLR"/>
    <property type="match status" value="1"/>
</dbReference>
<dbReference type="Gene3D" id="3.30.450.40">
    <property type="match status" value="1"/>
</dbReference>
<sequence length="315" mass="34362">MPCRRPRPSPRRSPGPGWRSSTSAGTGRSTRRRSSTTRSAWTSSTKRRDEGVPGMTVVPLDHAAAPPSSDSMNSVLGKVRPILEAFTADDDTLSLADLVRRTGVAKATVHRLAQELVVWGLLERAGCDYRLGLRLFEIGQRVHRQRILREVAQPYMEDLLLATRETIHFAIHDGLDVVYLEKILPHRGLSEESRVAGRLPLYCTATGKAILAFSPKSLAGEVIGNGLKPFTRYTITSPARLLCQLERVREQGVATEAEEIRLGYLSMAVPVFARGGSLAGALSITAPTYRFDANTHMGALRTAGLGISRALRAAL</sequence>
<protein>
    <submittedName>
        <fullName evidence="7">IclR family transcriptional regulator</fullName>
    </submittedName>
</protein>
<evidence type="ECO:0000313" key="7">
    <source>
        <dbReference type="EMBL" id="EFL28382.1"/>
    </source>
</evidence>
<dbReference type="SUPFAM" id="SSF55781">
    <property type="entry name" value="GAF domain-like"/>
    <property type="match status" value="1"/>
</dbReference>
<dbReference type="GO" id="GO:0045892">
    <property type="term" value="P:negative regulation of DNA-templated transcription"/>
    <property type="evidence" value="ECO:0007669"/>
    <property type="project" value="TreeGrafter"/>
</dbReference>
<keyword evidence="3" id="KW-0804">Transcription</keyword>
<feature type="compositionally biased region" description="Basic residues" evidence="4">
    <location>
        <begin position="1"/>
        <end position="10"/>
    </location>
</feature>
<dbReference type="Pfam" id="PF09339">
    <property type="entry name" value="HTH_IclR"/>
    <property type="match status" value="1"/>
</dbReference>
<dbReference type="Proteomes" id="UP000003963">
    <property type="component" value="Unassembled WGS sequence"/>
</dbReference>
<dbReference type="InterPro" id="IPR050707">
    <property type="entry name" value="HTH_MetabolicPath_Reg"/>
</dbReference>
<dbReference type="InterPro" id="IPR036388">
    <property type="entry name" value="WH-like_DNA-bd_sf"/>
</dbReference>
<keyword evidence="1" id="KW-0805">Transcription regulation</keyword>
<keyword evidence="2" id="KW-0238">DNA-binding</keyword>
<evidence type="ECO:0000256" key="1">
    <source>
        <dbReference type="ARBA" id="ARBA00023015"/>
    </source>
</evidence>
<dbReference type="Pfam" id="PF01614">
    <property type="entry name" value="IclR_C"/>
    <property type="match status" value="1"/>
</dbReference>
<dbReference type="PROSITE" id="PS51078">
    <property type="entry name" value="ICLR_ED"/>
    <property type="match status" value="1"/>
</dbReference>
<dbReference type="HOGENOM" id="CLU_062618_7_3_11"/>
<feature type="domain" description="IclR-ED" evidence="6">
    <location>
        <begin position="134"/>
        <end position="315"/>
    </location>
</feature>
<dbReference type="Gene3D" id="1.10.10.10">
    <property type="entry name" value="Winged helix-like DNA-binding domain superfamily/Winged helix DNA-binding domain"/>
    <property type="match status" value="1"/>
</dbReference>
<evidence type="ECO:0000256" key="2">
    <source>
        <dbReference type="ARBA" id="ARBA00023125"/>
    </source>
</evidence>
<dbReference type="AlphaFoldDB" id="D9WTI8"/>
<reference evidence="7 8" key="1">
    <citation type="submission" date="2009-02" db="EMBL/GenBank/DDBJ databases">
        <title>Annotation of Streptomyces hygroscopicus strain ATCC 53653.</title>
        <authorList>
            <consortium name="The Broad Institute Genome Sequencing Platform"/>
            <consortium name="Broad Institute Microbial Sequencing Center"/>
            <person name="Fischbach M."/>
            <person name="Godfrey P."/>
            <person name="Ward D."/>
            <person name="Young S."/>
            <person name="Zeng Q."/>
            <person name="Koehrsen M."/>
            <person name="Alvarado L."/>
            <person name="Berlin A.M."/>
            <person name="Bochicchio J."/>
            <person name="Borenstein D."/>
            <person name="Chapman S.B."/>
            <person name="Chen Z."/>
            <person name="Engels R."/>
            <person name="Freedman E."/>
            <person name="Gellesch M."/>
            <person name="Goldberg J."/>
            <person name="Griggs A."/>
            <person name="Gujja S."/>
            <person name="Heilman E.R."/>
            <person name="Heiman D.I."/>
            <person name="Hepburn T.A."/>
            <person name="Howarth C."/>
            <person name="Jen D."/>
            <person name="Larson L."/>
            <person name="Lewis B."/>
            <person name="Mehta T."/>
            <person name="Park D."/>
            <person name="Pearson M."/>
            <person name="Richards J."/>
            <person name="Roberts A."/>
            <person name="Saif S."/>
            <person name="Shea T.D."/>
            <person name="Shenoy N."/>
            <person name="Sisk P."/>
            <person name="Stolte C."/>
            <person name="Sykes S.N."/>
            <person name="Thomson T."/>
            <person name="Walk T."/>
            <person name="White J."/>
            <person name="Yandava C."/>
            <person name="Straight P."/>
            <person name="Clardy J."/>
            <person name="Hung D."/>
            <person name="Kolter R."/>
            <person name="Mekalanos J."/>
            <person name="Walker S."/>
            <person name="Walsh C.T."/>
            <person name="Wieland-Brown L.C."/>
            <person name="Haas B."/>
            <person name="Nusbaum C."/>
            <person name="Birren B."/>
        </authorList>
    </citation>
    <scope>NUCLEOTIDE SEQUENCE [LARGE SCALE GENOMIC DNA]</scope>
    <source>
        <strain evidence="7 8">ATCC 53653</strain>
    </source>
</reference>
<dbReference type="InterPro" id="IPR036390">
    <property type="entry name" value="WH_DNA-bd_sf"/>
</dbReference>
<evidence type="ECO:0000256" key="3">
    <source>
        <dbReference type="ARBA" id="ARBA00023163"/>
    </source>
</evidence>
<name>D9WTI8_9ACTN</name>
<dbReference type="PANTHER" id="PTHR30136:SF24">
    <property type="entry name" value="HTH-TYPE TRANSCRIPTIONAL REPRESSOR ALLR"/>
    <property type="match status" value="1"/>
</dbReference>
<dbReference type="GO" id="GO:0003700">
    <property type="term" value="F:DNA-binding transcription factor activity"/>
    <property type="evidence" value="ECO:0007669"/>
    <property type="project" value="TreeGrafter"/>
</dbReference>
<dbReference type="SUPFAM" id="SSF46785">
    <property type="entry name" value="Winged helix' DNA-binding domain"/>
    <property type="match status" value="1"/>
</dbReference>
<dbReference type="SMART" id="SM00346">
    <property type="entry name" value="HTH_ICLR"/>
    <property type="match status" value="1"/>
</dbReference>
<feature type="compositionally biased region" description="Low complexity" evidence="4">
    <location>
        <begin position="12"/>
        <end position="28"/>
    </location>
</feature>